<proteinExistence type="predicted"/>
<dbReference type="AlphaFoldDB" id="A0AAE3QSS8"/>
<dbReference type="Proteomes" id="UP001241110">
    <property type="component" value="Unassembled WGS sequence"/>
</dbReference>
<dbReference type="EMBL" id="JASJOS010000008">
    <property type="protein sequence ID" value="MDJ1482576.1"/>
    <property type="molecule type" value="Genomic_DNA"/>
</dbReference>
<reference evidence="1" key="1">
    <citation type="submission" date="2023-05" db="EMBL/GenBank/DDBJ databases">
        <authorList>
            <person name="Zhang X."/>
        </authorList>
    </citation>
    <scope>NUCLEOTIDE SEQUENCE</scope>
    <source>
        <strain evidence="1">YF14B1</strain>
    </source>
</reference>
<evidence type="ECO:0000313" key="1">
    <source>
        <dbReference type="EMBL" id="MDJ1482576.1"/>
    </source>
</evidence>
<comment type="caution">
    <text evidence="1">The sequence shown here is derived from an EMBL/GenBank/DDBJ whole genome shotgun (WGS) entry which is preliminary data.</text>
</comment>
<dbReference type="RefSeq" id="WP_313981836.1">
    <property type="nucleotide sequence ID" value="NZ_JASJOS010000008.1"/>
</dbReference>
<name>A0AAE3QSS8_9BACT</name>
<accession>A0AAE3QSS8</accession>
<sequence length="315" mass="35814">MRRLIFPLFLIQVIIVIFTPVKAQKVDSDSASIIQNRYGLDPTTPLTQRVRKTSESVLEKFREAGMNPSEHKVTSEEEKIIAEAFATLPPLHQRVLKEHLRSINFLDNMPNTALTSTINFEDKFTVYDITIRAAILKQTISEWLTTKELTCYDTTHSQTNVFLIAGELNALVYVLLHETTHVVDGSLKLISEPSSSVANSFSAAFTKGIWTARTKLATSLQDSLLLANRFQSGKAMPISYAKKLYQSLAKTPLLSLYSTSSTHEDLAEYLTVYHLTHKLKQPFKIVVEDKQKFVYEPFNSKLVKSRTKLLEYFYI</sequence>
<organism evidence="1 2">
    <name type="scientific">Xanthocytophaga flava</name>
    <dbReference type="NCBI Taxonomy" id="3048013"/>
    <lineage>
        <taxon>Bacteria</taxon>
        <taxon>Pseudomonadati</taxon>
        <taxon>Bacteroidota</taxon>
        <taxon>Cytophagia</taxon>
        <taxon>Cytophagales</taxon>
        <taxon>Rhodocytophagaceae</taxon>
        <taxon>Xanthocytophaga</taxon>
    </lineage>
</organism>
<evidence type="ECO:0000313" key="2">
    <source>
        <dbReference type="Proteomes" id="UP001241110"/>
    </source>
</evidence>
<protein>
    <submittedName>
        <fullName evidence="1">Uncharacterized protein</fullName>
    </submittedName>
</protein>
<gene>
    <name evidence="1" type="ORF">QNI16_18880</name>
</gene>